<evidence type="ECO:0000313" key="3">
    <source>
        <dbReference type="EMBL" id="ABG63237.1"/>
    </source>
</evidence>
<evidence type="ECO:0000256" key="1">
    <source>
        <dbReference type="SAM" id="Phobius"/>
    </source>
</evidence>
<protein>
    <recommendedName>
        <fullName evidence="2">DUF112 domain-containing protein</fullName>
    </recommendedName>
</protein>
<feature type="transmembrane region" description="Helical" evidence="1">
    <location>
        <begin position="462"/>
        <end position="481"/>
    </location>
</feature>
<dbReference type="STRING" id="266779.Meso_1844"/>
<sequence length="485" mass="50885">MDAFLAGILAACSPQNLAFAFMGCLIGTIVGVLPGIGAVSAVAILFPFTVYLPPEGMIIALISIYYGSMYGGSTTAILMKVPGEVSSIVTAIDGYEMTKQGRAGPALAIAAIASFLAGIIGTILVATLGPSTARLALGFGPAEYLGLSIFSLTAIAALSGRSLLRGAIIAVVGLILVSVGYDEAAGLARLTFGTTALQQGFNIVPVMIGLFGLGEMLRIYEEETGHFSKVRIEKLMPSREECALGLAAGARATALSFPLGLLPGMLPSVLSFLAYTLEKHFSKTPEKFGKGAVAGVAAAEASNNAAAMGNLLPLMALGVPTGPTMALILGALTVYGLAPGPMLFIAQADFVWTVIGSFFVANVILLVLNLPLVGVWVRIAAIPKAILTPAVMVLCLVGAFSVRNSMFDLWVCVVFGFLGWLLTRAKWPLAPLVLAYVLGPMLESSARQVIELSPLVLLERPLFWMFIVLAALSLWFSRRLWRAIE</sequence>
<dbReference type="eggNOG" id="COG3333">
    <property type="taxonomic scope" value="Bacteria"/>
</dbReference>
<feature type="transmembrane region" description="Helical" evidence="1">
    <location>
        <begin position="407"/>
        <end position="423"/>
    </location>
</feature>
<accession>Q11H88</accession>
<keyword evidence="1" id="KW-0472">Membrane</keyword>
<proteinExistence type="predicted"/>
<dbReference type="EMBL" id="CP000390">
    <property type="protein sequence ID" value="ABG63237.1"/>
    <property type="molecule type" value="Genomic_DNA"/>
</dbReference>
<dbReference type="KEGG" id="mes:Meso_1844"/>
<dbReference type="InterPro" id="IPR002823">
    <property type="entry name" value="DUF112_TM"/>
</dbReference>
<evidence type="ECO:0000259" key="2">
    <source>
        <dbReference type="Pfam" id="PF01970"/>
    </source>
</evidence>
<feature type="transmembrane region" description="Helical" evidence="1">
    <location>
        <begin position="314"/>
        <end position="338"/>
    </location>
</feature>
<keyword evidence="1" id="KW-0812">Transmembrane</keyword>
<feature type="transmembrane region" description="Helical" evidence="1">
    <location>
        <begin position="163"/>
        <end position="181"/>
    </location>
</feature>
<dbReference type="PANTHER" id="PTHR35342">
    <property type="entry name" value="TRICARBOXYLIC TRANSPORT PROTEIN"/>
    <property type="match status" value="1"/>
</dbReference>
<dbReference type="HOGENOM" id="CLU_022936_2_0_5"/>
<feature type="transmembrane region" description="Helical" evidence="1">
    <location>
        <begin position="135"/>
        <end position="156"/>
    </location>
</feature>
<organism evidence="3">
    <name type="scientific">Chelativorans sp. (strain BNC1)</name>
    <dbReference type="NCBI Taxonomy" id="266779"/>
    <lineage>
        <taxon>Bacteria</taxon>
        <taxon>Pseudomonadati</taxon>
        <taxon>Pseudomonadota</taxon>
        <taxon>Alphaproteobacteria</taxon>
        <taxon>Hyphomicrobiales</taxon>
        <taxon>Phyllobacteriaceae</taxon>
        <taxon>Chelativorans</taxon>
    </lineage>
</organism>
<feature type="transmembrane region" description="Helical" evidence="1">
    <location>
        <begin position="350"/>
        <end position="370"/>
    </location>
</feature>
<dbReference type="Pfam" id="PF01970">
    <property type="entry name" value="TctA"/>
    <property type="match status" value="1"/>
</dbReference>
<name>Q11H88_CHESB</name>
<feature type="domain" description="DUF112" evidence="2">
    <location>
        <begin position="17"/>
        <end position="434"/>
    </location>
</feature>
<keyword evidence="1" id="KW-1133">Transmembrane helix</keyword>
<gene>
    <name evidence="3" type="ordered locus">Meso_1844</name>
</gene>
<dbReference type="OrthoDB" id="9781349at2"/>
<dbReference type="PANTHER" id="PTHR35342:SF5">
    <property type="entry name" value="TRICARBOXYLIC TRANSPORT PROTEIN"/>
    <property type="match status" value="1"/>
</dbReference>
<dbReference type="AlphaFoldDB" id="Q11H88"/>
<feature type="transmembrane region" description="Helical" evidence="1">
    <location>
        <begin position="376"/>
        <end position="400"/>
    </location>
</feature>
<feature type="transmembrane region" description="Helical" evidence="1">
    <location>
        <begin position="106"/>
        <end position="129"/>
    </location>
</feature>
<reference evidence="3" key="1">
    <citation type="submission" date="2006-06" db="EMBL/GenBank/DDBJ databases">
        <title>Complete sequence of chromosome of Chelativorans sp. BNC1.</title>
        <authorList>
            <consortium name="US DOE Joint Genome Institute"/>
            <person name="Copeland A."/>
            <person name="Lucas S."/>
            <person name="Lapidus A."/>
            <person name="Barry K."/>
            <person name="Detter J.C."/>
            <person name="Glavina del Rio T."/>
            <person name="Hammon N."/>
            <person name="Israni S."/>
            <person name="Dalin E."/>
            <person name="Tice H."/>
            <person name="Pitluck S."/>
            <person name="Chertkov O."/>
            <person name="Brettin T."/>
            <person name="Bruce D."/>
            <person name="Han C."/>
            <person name="Tapia R."/>
            <person name="Gilna P."/>
            <person name="Schmutz J."/>
            <person name="Larimer F."/>
            <person name="Land M."/>
            <person name="Hauser L."/>
            <person name="Kyrpides N."/>
            <person name="Mikhailova N."/>
            <person name="Richardson P."/>
        </authorList>
    </citation>
    <scope>NUCLEOTIDE SEQUENCE</scope>
    <source>
        <strain evidence="3">BNC1</strain>
    </source>
</reference>